<dbReference type="Pfam" id="PF08711">
    <property type="entry name" value="Med26"/>
    <property type="match status" value="1"/>
</dbReference>
<evidence type="ECO:0000256" key="3">
    <source>
        <dbReference type="PROSITE-ProRule" id="PRU00649"/>
    </source>
</evidence>
<protein>
    <submittedName>
        <fullName evidence="6">Transcription factor IWS1</fullName>
    </submittedName>
</protein>
<keyword evidence="3" id="KW-0539">Nucleus</keyword>
<comment type="subcellular location">
    <subcellularLocation>
        <location evidence="3">Nucleus</location>
    </subcellularLocation>
</comment>
<name>A0A1E3K4K8_9TREE</name>
<dbReference type="GO" id="GO:0016973">
    <property type="term" value="P:poly(A)+ mRNA export from nucleus"/>
    <property type="evidence" value="ECO:0007669"/>
    <property type="project" value="TreeGrafter"/>
</dbReference>
<accession>A0A1E3K4K8</accession>
<feature type="compositionally biased region" description="Basic residues" evidence="4">
    <location>
        <begin position="147"/>
        <end position="158"/>
    </location>
</feature>
<evidence type="ECO:0000259" key="5">
    <source>
        <dbReference type="PROSITE" id="PS51319"/>
    </source>
</evidence>
<evidence type="ECO:0000256" key="1">
    <source>
        <dbReference type="ARBA" id="ARBA00037349"/>
    </source>
</evidence>
<dbReference type="PANTHER" id="PTHR46010:SF1">
    <property type="entry name" value="PROTEIN IWS1 HOMOLOG"/>
    <property type="match status" value="1"/>
</dbReference>
<dbReference type="PROSITE" id="PS51319">
    <property type="entry name" value="TFIIS_N"/>
    <property type="match status" value="1"/>
</dbReference>
<evidence type="ECO:0000256" key="4">
    <source>
        <dbReference type="SAM" id="MobiDB-lite"/>
    </source>
</evidence>
<feature type="compositionally biased region" description="Acidic residues" evidence="4">
    <location>
        <begin position="131"/>
        <end position="142"/>
    </location>
</feature>
<comment type="function">
    <text evidence="1">Transcription factor involved in RNA polymerase II transcription regulation. May function in both SPT15/TBP post-recruitment and recruitment steps of transcription.</text>
</comment>
<comment type="caution">
    <text evidence="6">The sequence shown here is derived from an EMBL/GenBank/DDBJ whole genome shotgun (WGS) entry which is preliminary data.</text>
</comment>
<dbReference type="PANTHER" id="PTHR46010">
    <property type="entry name" value="PROTEIN IWS1 HOMOLOG"/>
    <property type="match status" value="1"/>
</dbReference>
<sequence>MSASPKPEINLTPPAASPSPQPEADSQPEQAQEQEAEAAPSPAPAAEPTDTQNAMYDAVFGGEGSDDDDSDDEGARRVRRERRDEEDEEGDVRMDEDEEEEEGGEGETYVPATATSAAKIPSFKKGRKSAEDDDQEDEEGDDDRERRKSKKKSEKRKQREVEEEDEDEVALDAETQRRVDLERRIDAIGKKPKAVRKKKKGDDEVDVVDGYHDEICARLRDRMLAAADKDEAANKVKMPGTAKLAMLDEVMNVLRNTTLWQSIVDNGVLDSVKRWLEPLPDKSLPSVGIQKAIFEVLPKMDLDTTTLKECRLGPIVLFYTKTKRVTPSINRQADALVQAWSRPIIKRPANYRSKYVETQNEVEQALGGDSRGEETGYGGGGSKGQKKVKRFDFKTALAENANKKGARLQVVQASTSDCLDIQYSVVPEPKTQHHAEEMAHVSRIQADNKKFNRFARQIKSKR</sequence>
<organism evidence="6 7">
    <name type="scientific">Cryptococcus wingfieldii CBS 7118</name>
    <dbReference type="NCBI Taxonomy" id="1295528"/>
    <lineage>
        <taxon>Eukaryota</taxon>
        <taxon>Fungi</taxon>
        <taxon>Dikarya</taxon>
        <taxon>Basidiomycota</taxon>
        <taxon>Agaricomycotina</taxon>
        <taxon>Tremellomycetes</taxon>
        <taxon>Tremellales</taxon>
        <taxon>Cryptococcaceae</taxon>
        <taxon>Cryptococcus</taxon>
    </lineage>
</organism>
<keyword evidence="7" id="KW-1185">Reference proteome</keyword>
<feature type="compositionally biased region" description="Acidic residues" evidence="4">
    <location>
        <begin position="84"/>
        <end position="105"/>
    </location>
</feature>
<dbReference type="Gene3D" id="1.20.930.10">
    <property type="entry name" value="Conserved domain common to transcription factors TFIIS, elongin A, CRSP70"/>
    <property type="match status" value="1"/>
</dbReference>
<dbReference type="GeneID" id="30190239"/>
<comment type="similarity">
    <text evidence="2">Belongs to the IWS1 family.</text>
</comment>
<dbReference type="EMBL" id="AWGH01000002">
    <property type="protein sequence ID" value="ODO07447.1"/>
    <property type="molecule type" value="Genomic_DNA"/>
</dbReference>
<reference evidence="6 7" key="1">
    <citation type="submission" date="2016-06" db="EMBL/GenBank/DDBJ databases">
        <title>Evolution of pathogenesis and genome organization in the Tremellales.</title>
        <authorList>
            <person name="Cuomo C."/>
            <person name="Litvintseva A."/>
            <person name="Heitman J."/>
            <person name="Chen Y."/>
            <person name="Sun S."/>
            <person name="Springer D."/>
            <person name="Dromer F."/>
            <person name="Young S."/>
            <person name="Zeng Q."/>
            <person name="Chapman S."/>
            <person name="Gujja S."/>
            <person name="Saif S."/>
            <person name="Birren B."/>
        </authorList>
    </citation>
    <scope>NUCLEOTIDE SEQUENCE [LARGE SCALE GENOMIC DNA]</scope>
    <source>
        <strain evidence="6 7">CBS 7118</strain>
    </source>
</reference>
<dbReference type="GO" id="GO:0005634">
    <property type="term" value="C:nucleus"/>
    <property type="evidence" value="ECO:0007669"/>
    <property type="project" value="UniProtKB-SubCell"/>
</dbReference>
<feature type="region of interest" description="Disordered" evidence="4">
    <location>
        <begin position="1"/>
        <end position="170"/>
    </location>
</feature>
<dbReference type="RefSeq" id="XP_019034924.1">
    <property type="nucleotide sequence ID" value="XM_019173198.1"/>
</dbReference>
<proteinExistence type="inferred from homology"/>
<feature type="region of interest" description="Disordered" evidence="4">
    <location>
        <begin position="362"/>
        <end position="386"/>
    </location>
</feature>
<evidence type="ECO:0000256" key="2">
    <source>
        <dbReference type="ARBA" id="ARBA00037992"/>
    </source>
</evidence>
<dbReference type="InterPro" id="IPR017923">
    <property type="entry name" value="TFIIS_N"/>
</dbReference>
<dbReference type="AlphaFoldDB" id="A0A1E3K4K8"/>
<evidence type="ECO:0000313" key="7">
    <source>
        <dbReference type="Proteomes" id="UP000094819"/>
    </source>
</evidence>
<dbReference type="InterPro" id="IPR051037">
    <property type="entry name" value="RNAPII_TF_IWS1"/>
</dbReference>
<dbReference type="Proteomes" id="UP000094819">
    <property type="component" value="Unassembled WGS sequence"/>
</dbReference>
<dbReference type="InterPro" id="IPR035441">
    <property type="entry name" value="TFIIS/LEDGF_dom_sf"/>
</dbReference>
<dbReference type="OrthoDB" id="21124at2759"/>
<feature type="compositionally biased region" description="Low complexity" evidence="4">
    <location>
        <begin position="22"/>
        <end position="48"/>
    </location>
</feature>
<gene>
    <name evidence="6" type="ORF">L198_01026</name>
</gene>
<evidence type="ECO:0000313" key="6">
    <source>
        <dbReference type="EMBL" id="ODO07447.1"/>
    </source>
</evidence>
<feature type="domain" description="TFIIS N-terminal" evidence="5">
    <location>
        <begin position="270"/>
        <end position="347"/>
    </location>
</feature>
<feature type="compositionally biased region" description="Acidic residues" evidence="4">
    <location>
        <begin position="161"/>
        <end position="170"/>
    </location>
</feature>